<evidence type="ECO:0000256" key="5">
    <source>
        <dbReference type="ARBA" id="ARBA00023239"/>
    </source>
</evidence>
<dbReference type="EMBL" id="JBHDIY010000002">
    <property type="protein sequence ID" value="MFL4471517.1"/>
    <property type="molecule type" value="Genomic_DNA"/>
</dbReference>
<dbReference type="PANTHER" id="PTHR30518:SF2">
    <property type="entry name" value="ENDOLYTIC MUREIN TRANSGLYCOSYLASE"/>
    <property type="match status" value="1"/>
</dbReference>
<gene>
    <name evidence="7 8" type="primary">mltG</name>
    <name evidence="8" type="ORF">ACERZ8_17140</name>
</gene>
<sequence length="388" mass="42281">MWRSIASNAMTFLIVALFVLGGVILWGRGQYEGPGPLADAICVQVERGTNFRRVSRNLEEEGAVTSASIFRMGADYAGKTAELKAGSWLIEPGASMEEIVDVVTRGGASTCGTEVVYRIGVNRLSAQVRELDPATNRFVEVVEFQPGVEDTPEEYNEVKEAQDTRYRIALAEGVTSWQVVTALRGMDVLRGAVEEIPPEGALAPDSYEVRTGDARADVLAQMAEQQELWVSAAWESRDPDLPLESPEELLTLASIIEKETGVAEEREQVASVFVNRLNRGMRLQTDPTVIYGITKGQGVLGRGLRRSELRAATPWNTYVIEGLPPTPIANPGRASLMAAAQPAETPYVFFVADGTGGHAFAETLEEHNQNVARWREIEAERASETDGG</sequence>
<keyword evidence="1 7" id="KW-1003">Cell membrane</keyword>
<feature type="transmembrane region" description="Helical" evidence="7">
    <location>
        <begin position="6"/>
        <end position="27"/>
    </location>
</feature>
<evidence type="ECO:0000256" key="1">
    <source>
        <dbReference type="ARBA" id="ARBA00022475"/>
    </source>
</evidence>
<keyword evidence="2 7" id="KW-0812">Transmembrane</keyword>
<dbReference type="InterPro" id="IPR003770">
    <property type="entry name" value="MLTG-like"/>
</dbReference>
<organism evidence="8 9">
    <name type="scientific">Tateyamaria armeniaca</name>
    <dbReference type="NCBI Taxonomy" id="2518930"/>
    <lineage>
        <taxon>Bacteria</taxon>
        <taxon>Pseudomonadati</taxon>
        <taxon>Pseudomonadota</taxon>
        <taxon>Alphaproteobacteria</taxon>
        <taxon>Rhodobacterales</taxon>
        <taxon>Roseobacteraceae</taxon>
        <taxon>Tateyamaria</taxon>
    </lineage>
</organism>
<evidence type="ECO:0000256" key="6">
    <source>
        <dbReference type="ARBA" id="ARBA00023316"/>
    </source>
</evidence>
<dbReference type="EC" id="4.2.2.29" evidence="7"/>
<dbReference type="PANTHER" id="PTHR30518">
    <property type="entry name" value="ENDOLYTIC MUREIN TRANSGLYCOSYLASE"/>
    <property type="match status" value="1"/>
</dbReference>
<dbReference type="Gene3D" id="3.30.160.60">
    <property type="entry name" value="Classic Zinc Finger"/>
    <property type="match status" value="1"/>
</dbReference>
<comment type="function">
    <text evidence="7">Functions as a peptidoglycan terminase that cleaves nascent peptidoglycan strands endolytically to terminate their elongation.</text>
</comment>
<keyword evidence="4 7" id="KW-0472">Membrane</keyword>
<dbReference type="CDD" id="cd08010">
    <property type="entry name" value="MltG_like"/>
    <property type="match status" value="1"/>
</dbReference>
<keyword evidence="7" id="KW-0997">Cell inner membrane</keyword>
<keyword evidence="3 7" id="KW-1133">Transmembrane helix</keyword>
<protein>
    <recommendedName>
        <fullName evidence="7">Endolytic murein transglycosylase</fullName>
        <ecNumber evidence="7">4.2.2.29</ecNumber>
    </recommendedName>
    <alternativeName>
        <fullName evidence="7">Peptidoglycan lytic transglycosylase</fullName>
    </alternativeName>
    <alternativeName>
        <fullName evidence="7">Peptidoglycan polymerization terminase</fullName>
    </alternativeName>
</protein>
<comment type="caution">
    <text evidence="8">The sequence shown here is derived from an EMBL/GenBank/DDBJ whole genome shotgun (WGS) entry which is preliminary data.</text>
</comment>
<evidence type="ECO:0000313" key="9">
    <source>
        <dbReference type="Proteomes" id="UP001627408"/>
    </source>
</evidence>
<feature type="site" description="Important for catalytic activity" evidence="7">
    <location>
        <position position="259"/>
    </location>
</feature>
<keyword evidence="5 7" id="KW-0456">Lyase</keyword>
<evidence type="ECO:0000256" key="3">
    <source>
        <dbReference type="ARBA" id="ARBA00022989"/>
    </source>
</evidence>
<dbReference type="Proteomes" id="UP001627408">
    <property type="component" value="Unassembled WGS sequence"/>
</dbReference>
<keyword evidence="9" id="KW-1185">Reference proteome</keyword>
<evidence type="ECO:0000313" key="8">
    <source>
        <dbReference type="EMBL" id="MFL4471517.1"/>
    </source>
</evidence>
<comment type="catalytic activity">
    <reaction evidence="7">
        <text>a peptidoglycan chain = a peptidoglycan chain with N-acetyl-1,6-anhydromuramyl-[peptide] at the reducing end + a peptidoglycan chain with N-acetylglucosamine at the non-reducing end.</text>
        <dbReference type="EC" id="4.2.2.29"/>
    </reaction>
</comment>
<dbReference type="RefSeq" id="WP_407593360.1">
    <property type="nucleotide sequence ID" value="NZ_JBHDIY010000002.1"/>
</dbReference>
<keyword evidence="6 7" id="KW-0961">Cell wall biogenesis/degradation</keyword>
<dbReference type="NCBIfam" id="TIGR00247">
    <property type="entry name" value="endolytic transglycosylase MltG"/>
    <property type="match status" value="1"/>
</dbReference>
<dbReference type="Pfam" id="PF02618">
    <property type="entry name" value="YceG"/>
    <property type="match status" value="1"/>
</dbReference>
<evidence type="ECO:0000256" key="7">
    <source>
        <dbReference type="HAMAP-Rule" id="MF_02065"/>
    </source>
</evidence>
<evidence type="ECO:0000256" key="4">
    <source>
        <dbReference type="ARBA" id="ARBA00023136"/>
    </source>
</evidence>
<comment type="subcellular location">
    <subcellularLocation>
        <location evidence="7">Cell inner membrane</location>
        <topology evidence="7">Single-pass membrane protein</topology>
    </subcellularLocation>
</comment>
<dbReference type="HAMAP" id="MF_02065">
    <property type="entry name" value="MltG"/>
    <property type="match status" value="1"/>
</dbReference>
<evidence type="ECO:0000256" key="2">
    <source>
        <dbReference type="ARBA" id="ARBA00022692"/>
    </source>
</evidence>
<proteinExistence type="inferred from homology"/>
<reference evidence="8 9" key="1">
    <citation type="submission" date="2024-08" db="EMBL/GenBank/DDBJ databases">
        <title>Tateyamaria sp. nov., isolated from marine algae.</title>
        <authorList>
            <person name="Choi B.J."/>
            <person name="Kim J.M."/>
            <person name="Lee J.K."/>
            <person name="Choi D.G."/>
            <person name="Bayburt H."/>
            <person name="Baek J.H."/>
            <person name="Han D.M."/>
            <person name="Jeon C.O."/>
        </authorList>
    </citation>
    <scope>NUCLEOTIDE SEQUENCE [LARGE SCALE GENOMIC DNA]</scope>
    <source>
        <strain evidence="8 9">KMU-156</strain>
    </source>
</reference>
<comment type="similarity">
    <text evidence="7">Belongs to the transglycosylase MltG family.</text>
</comment>
<name>A0ABW8UX53_9RHOB</name>
<accession>A0ABW8UX53</accession>
<dbReference type="Gene3D" id="3.30.1490.480">
    <property type="entry name" value="Endolytic murein transglycosylase"/>
    <property type="match status" value="1"/>
</dbReference>